<reference evidence="2" key="1">
    <citation type="journal article" date="2022" name="Int. J. Mol. Sci.">
        <title>Draft Genome of Tanacetum Coccineum: Genomic Comparison of Closely Related Tanacetum-Family Plants.</title>
        <authorList>
            <person name="Yamashiro T."/>
            <person name="Shiraishi A."/>
            <person name="Nakayama K."/>
            <person name="Satake H."/>
        </authorList>
    </citation>
    <scope>NUCLEOTIDE SEQUENCE</scope>
</reference>
<accession>A0ABQ4WQT2</accession>
<dbReference type="EMBL" id="BQNB010008856">
    <property type="protein sequence ID" value="GJS55262.1"/>
    <property type="molecule type" value="Genomic_DNA"/>
</dbReference>
<comment type="caution">
    <text evidence="2">The sequence shown here is derived from an EMBL/GenBank/DDBJ whole genome shotgun (WGS) entry which is preliminary data.</text>
</comment>
<evidence type="ECO:0000313" key="3">
    <source>
        <dbReference type="Proteomes" id="UP001151760"/>
    </source>
</evidence>
<feature type="region of interest" description="Disordered" evidence="1">
    <location>
        <begin position="93"/>
        <end position="115"/>
    </location>
</feature>
<evidence type="ECO:0000256" key="1">
    <source>
        <dbReference type="SAM" id="MobiDB-lite"/>
    </source>
</evidence>
<sequence>MINAQQGIENLETTQEQVVEDAHVTISIVTNKTKVPATVPSCSSTWHRNSFNFSDNSSYYGRNCVFSPILLMRAASNLDCNLSVPKDIDKMKTFSGSDRGLRREDKQKMQNKHSQKRKIQHLALPKGTSLNRNLLESLFNQRELVSRLQTQNATRLRLSGILGDNEDEPAKETVLGRDLVQRNLRPTQEPTDLTGILLKGIRSNYAELEYDFKECYKALSEKLDWENPKGGDYPFDLSKPLPLISVENAKSDFPRLRINDIEDMLILMVQNRLTNLSGDDVADFTIALRMFTRSLVIQKRVKDLQLGVESYQKKINVTKLIIQANLRKRPPVIPPTKNLKAFIDVATSRGREYRHGVLTKENIEHIRKEKSSFHDQGHQQAAKGKEDDEEFCNTPIKSQCSGIPLWGATS</sequence>
<keyword evidence="3" id="KW-1185">Reference proteome</keyword>
<dbReference type="Proteomes" id="UP001151760">
    <property type="component" value="Unassembled WGS sequence"/>
</dbReference>
<feature type="compositionally biased region" description="Basic and acidic residues" evidence="1">
    <location>
        <begin position="99"/>
        <end position="108"/>
    </location>
</feature>
<proteinExistence type="predicted"/>
<feature type="region of interest" description="Disordered" evidence="1">
    <location>
        <begin position="369"/>
        <end position="390"/>
    </location>
</feature>
<reference evidence="2" key="2">
    <citation type="submission" date="2022-01" db="EMBL/GenBank/DDBJ databases">
        <authorList>
            <person name="Yamashiro T."/>
            <person name="Shiraishi A."/>
            <person name="Satake H."/>
            <person name="Nakayama K."/>
        </authorList>
    </citation>
    <scope>NUCLEOTIDE SEQUENCE</scope>
</reference>
<gene>
    <name evidence="2" type="ORF">Tco_0628624</name>
</gene>
<evidence type="ECO:0000313" key="2">
    <source>
        <dbReference type="EMBL" id="GJS55262.1"/>
    </source>
</evidence>
<organism evidence="2 3">
    <name type="scientific">Tanacetum coccineum</name>
    <dbReference type="NCBI Taxonomy" id="301880"/>
    <lineage>
        <taxon>Eukaryota</taxon>
        <taxon>Viridiplantae</taxon>
        <taxon>Streptophyta</taxon>
        <taxon>Embryophyta</taxon>
        <taxon>Tracheophyta</taxon>
        <taxon>Spermatophyta</taxon>
        <taxon>Magnoliopsida</taxon>
        <taxon>eudicotyledons</taxon>
        <taxon>Gunneridae</taxon>
        <taxon>Pentapetalae</taxon>
        <taxon>asterids</taxon>
        <taxon>campanulids</taxon>
        <taxon>Asterales</taxon>
        <taxon>Asteraceae</taxon>
        <taxon>Asteroideae</taxon>
        <taxon>Anthemideae</taxon>
        <taxon>Anthemidinae</taxon>
        <taxon>Tanacetum</taxon>
    </lineage>
</organism>
<name>A0ABQ4WQT2_9ASTR</name>
<protein>
    <submittedName>
        <fullName evidence="2">Uncharacterized protein</fullName>
    </submittedName>
</protein>